<organism evidence="1 2">
    <name type="scientific">Xylanibacter ruminicola</name>
    <name type="common">Prevotella ruminicola</name>
    <dbReference type="NCBI Taxonomy" id="839"/>
    <lineage>
        <taxon>Bacteria</taxon>
        <taxon>Pseudomonadati</taxon>
        <taxon>Bacteroidota</taxon>
        <taxon>Bacteroidia</taxon>
        <taxon>Bacteroidales</taxon>
        <taxon>Prevotellaceae</taxon>
        <taxon>Xylanibacter</taxon>
    </lineage>
</organism>
<reference evidence="1 2" key="1">
    <citation type="submission" date="2016-10" db="EMBL/GenBank/DDBJ databases">
        <authorList>
            <person name="de Groot N.N."/>
        </authorList>
    </citation>
    <scope>NUCLEOTIDE SEQUENCE [LARGE SCALE GENOMIC DNA]</scope>
    <source>
        <strain evidence="1 2">AR32</strain>
    </source>
</reference>
<name>A0A1H5S3R9_XYLRU</name>
<dbReference type="Proteomes" id="UP000236735">
    <property type="component" value="Unassembled WGS sequence"/>
</dbReference>
<dbReference type="AlphaFoldDB" id="A0A1H5S3R9"/>
<dbReference type="EMBL" id="FNUV01000001">
    <property type="protein sequence ID" value="SEF45249.1"/>
    <property type="molecule type" value="Genomic_DNA"/>
</dbReference>
<dbReference type="InterPro" id="IPR025683">
    <property type="entry name" value="Protein_beta"/>
</dbReference>
<accession>A0A1H5S3R9</accession>
<evidence type="ECO:0000313" key="1">
    <source>
        <dbReference type="EMBL" id="SEF45249.1"/>
    </source>
</evidence>
<protein>
    <submittedName>
        <fullName evidence="1">Beta protein</fullName>
    </submittedName>
</protein>
<dbReference type="Pfam" id="PF14350">
    <property type="entry name" value="Beta_protein"/>
    <property type="match status" value="1"/>
</dbReference>
<sequence>MTKDYYLVVKTGQAEVKAIENTARESLEVLTPIIELTRGRKKMVDKVETHPFDTRLERLKKAFQGMDVVMDVTSDEQLSCTEVNHMFIYENGYQNWRDFLKSLKDEACFKNIVPALLQNFDDPDYEDNLRKEIEALCQDFDMLMYRDSIVDDYCYSDIPTILEILPQNKKILILIDCGYTPQAMENNVSERLIARIRNFKDKIIDDRCKLAFCATSYPNNINEIGGMEYDEFRLAEVDIHSKVDALFKDVAYGDYGCVNPIRNDTITMARGWIPRIDVPLENIVFYYRKRRQGASYTDTYKTVATRMVSDGKFPRNLSVWGIDQITDCTTIPPSAQPSHWISVRMNIHIEQQIRRLQLIDRSE</sequence>
<proteinExistence type="predicted"/>
<evidence type="ECO:0000313" key="2">
    <source>
        <dbReference type="Proteomes" id="UP000236735"/>
    </source>
</evidence>
<gene>
    <name evidence="1" type="ORF">SAMN05216354_0499</name>
</gene>
<dbReference type="RefSeq" id="WP_103915054.1">
    <property type="nucleotide sequence ID" value="NZ_FNUV01000001.1"/>
</dbReference>